<dbReference type="EMBL" id="SRSD01000002">
    <property type="protein sequence ID" value="KAA0894076.1"/>
    <property type="molecule type" value="Genomic_DNA"/>
</dbReference>
<sequence length="440" mass="51099">MEKIFSISKEDYSRLKNYFQEYEIPCVRLPRPGDTRLYIGVAVVLSDSSDEKYYVSKSPVRFYSDYYENKKEVLSSCLEAKKILNNNLPSLSIWSDNNVVCALEEGFKDLDGLLVRAITFPGLLAVSLVQHYFDDHGIPIVFLPRDGGREWGMTMTSRDVCELRSLHDLPEHLKKMMTCERLPVGSELCRVLQEWYPYSINCTHRGSYLHEVFRFMGWAAGGRAHQVLEYLDGTSESINHKIAFRIREIGTWDRSGGGMAAAMAYGLYGWFGKELGNRTWSRDDPKWYWSCGEARRALDRRYPEFFRNKVTEGEGLTGIDELVDFIGANEKLFERVYDVLLDSDNPKHRIRAITAISRLLHRRPGMLRWRIRYLLSRDFKAEPIEFAREVARVLSVLYLLGQEKEDAVSRLKYFIDNFEDEELIRLSKIAMEVHTGKQSQ</sequence>
<evidence type="ECO:0000313" key="2">
    <source>
        <dbReference type="Proteomes" id="UP000324298"/>
    </source>
</evidence>
<comment type="caution">
    <text evidence="1">The sequence shown here is derived from an EMBL/GenBank/DDBJ whole genome shotgun (WGS) entry which is preliminary data.</text>
</comment>
<reference evidence="1 2" key="1">
    <citation type="submission" date="2019-04" db="EMBL/GenBank/DDBJ databases">
        <title>Geobacter ruber sp. nov., ferric-reducing bacteria isolated from paddy soil.</title>
        <authorList>
            <person name="Xu Z."/>
            <person name="Masuda Y."/>
            <person name="Itoh H."/>
            <person name="Senoo K."/>
        </authorList>
    </citation>
    <scope>NUCLEOTIDE SEQUENCE [LARGE SCALE GENOMIC DNA]</scope>
    <source>
        <strain evidence="1 2">Red88</strain>
    </source>
</reference>
<keyword evidence="2" id="KW-1185">Reference proteome</keyword>
<organism evidence="1 2">
    <name type="scientific">Oryzomonas rubra</name>
    <dbReference type="NCBI Taxonomy" id="2509454"/>
    <lineage>
        <taxon>Bacteria</taxon>
        <taxon>Pseudomonadati</taxon>
        <taxon>Thermodesulfobacteriota</taxon>
        <taxon>Desulfuromonadia</taxon>
        <taxon>Geobacterales</taxon>
        <taxon>Geobacteraceae</taxon>
        <taxon>Oryzomonas</taxon>
    </lineage>
</organism>
<gene>
    <name evidence="1" type="ORF">ET418_03695</name>
</gene>
<evidence type="ECO:0000313" key="1">
    <source>
        <dbReference type="EMBL" id="KAA0894076.1"/>
    </source>
</evidence>
<name>A0A5A9XLV4_9BACT</name>
<dbReference type="RefSeq" id="WP_149306234.1">
    <property type="nucleotide sequence ID" value="NZ_SRSD01000002.1"/>
</dbReference>
<accession>A0A5A9XLV4</accession>
<proteinExistence type="predicted"/>
<dbReference type="Proteomes" id="UP000324298">
    <property type="component" value="Unassembled WGS sequence"/>
</dbReference>
<dbReference type="AlphaFoldDB" id="A0A5A9XLV4"/>
<protein>
    <submittedName>
        <fullName evidence="1">Uncharacterized protein</fullName>
    </submittedName>
</protein>